<dbReference type="InterPro" id="IPR027417">
    <property type="entry name" value="P-loop_NTPase"/>
</dbReference>
<evidence type="ECO:0000256" key="1">
    <source>
        <dbReference type="ARBA" id="ARBA00006270"/>
    </source>
</evidence>
<protein>
    <submittedName>
        <fullName evidence="4">Ras-related protein Rab-31-like isoform X1</fullName>
    </submittedName>
</protein>
<dbReference type="PRINTS" id="PR00449">
    <property type="entry name" value="RASTRNSFRMNG"/>
</dbReference>
<dbReference type="PROSITE" id="PS51419">
    <property type="entry name" value="RAB"/>
    <property type="match status" value="1"/>
</dbReference>
<dbReference type="Proteomes" id="UP000695000">
    <property type="component" value="Unplaced"/>
</dbReference>
<dbReference type="NCBIfam" id="TIGR00231">
    <property type="entry name" value="small_GTP"/>
    <property type="match status" value="1"/>
</dbReference>
<dbReference type="SMART" id="SM00176">
    <property type="entry name" value="RAN"/>
    <property type="match status" value="1"/>
</dbReference>
<dbReference type="InterPro" id="IPR001806">
    <property type="entry name" value="Small_GTPase"/>
</dbReference>
<name>A0ABM1MPI2_NICVS</name>
<dbReference type="SMART" id="SM00173">
    <property type="entry name" value="RAS"/>
    <property type="match status" value="1"/>
</dbReference>
<accession>A0ABM1MPI2</accession>
<keyword evidence="2" id="KW-0547">Nucleotide-binding</keyword>
<dbReference type="RefSeq" id="XP_017776482.1">
    <property type="nucleotide sequence ID" value="XM_017920993.1"/>
</dbReference>
<dbReference type="Pfam" id="PF00071">
    <property type="entry name" value="Ras"/>
    <property type="match status" value="1"/>
</dbReference>
<dbReference type="PROSITE" id="PS51421">
    <property type="entry name" value="RAS"/>
    <property type="match status" value="1"/>
</dbReference>
<dbReference type="SMART" id="SM00175">
    <property type="entry name" value="RAB"/>
    <property type="match status" value="1"/>
</dbReference>
<organism evidence="3 4">
    <name type="scientific">Nicrophorus vespilloides</name>
    <name type="common">Boreal carrion beetle</name>
    <dbReference type="NCBI Taxonomy" id="110193"/>
    <lineage>
        <taxon>Eukaryota</taxon>
        <taxon>Metazoa</taxon>
        <taxon>Ecdysozoa</taxon>
        <taxon>Arthropoda</taxon>
        <taxon>Hexapoda</taxon>
        <taxon>Insecta</taxon>
        <taxon>Pterygota</taxon>
        <taxon>Neoptera</taxon>
        <taxon>Endopterygota</taxon>
        <taxon>Coleoptera</taxon>
        <taxon>Polyphaga</taxon>
        <taxon>Staphyliniformia</taxon>
        <taxon>Silphidae</taxon>
        <taxon>Nicrophorinae</taxon>
        <taxon>Nicrophorus</taxon>
    </lineage>
</organism>
<reference evidence="4" key="1">
    <citation type="submission" date="2025-08" db="UniProtKB">
        <authorList>
            <consortium name="RefSeq"/>
        </authorList>
    </citation>
    <scope>IDENTIFICATION</scope>
    <source>
        <tissue evidence="4">Whole Larva</tissue>
    </source>
</reference>
<dbReference type="GeneID" id="108562593"/>
<dbReference type="InterPro" id="IPR005225">
    <property type="entry name" value="Small_GTP-bd"/>
</dbReference>
<dbReference type="SMART" id="SM00174">
    <property type="entry name" value="RHO"/>
    <property type="match status" value="1"/>
</dbReference>
<proteinExistence type="inferred from homology"/>
<dbReference type="PANTHER" id="PTHR47978">
    <property type="match status" value="1"/>
</dbReference>
<comment type="similarity">
    <text evidence="1">Belongs to the small GTPase superfamily. Rab family.</text>
</comment>
<dbReference type="PROSITE" id="PS51420">
    <property type="entry name" value="RHO"/>
    <property type="match status" value="1"/>
</dbReference>
<dbReference type="Gene3D" id="3.40.50.300">
    <property type="entry name" value="P-loop containing nucleotide triphosphate hydrolases"/>
    <property type="match status" value="1"/>
</dbReference>
<evidence type="ECO:0000313" key="4">
    <source>
        <dbReference type="RefSeq" id="XP_017776482.1"/>
    </source>
</evidence>
<sequence>MANGIMKTIVGKLVILGDGGVGKTSLITRYTQKAFNLNISSTIGASFFTCKTNIDNAIVRLQIWDTAGQERFKAMTPMFYRNANAALLVFDITCLDSFGNMQTWAQQLKGNVVEPMVLCVIGNKIDLSENRVVSREEALQYANSIGAQYFECSAKEDQGIGQVFETISRDLIRLSSDSSVKSLKVYEGDVESALMARSTDLEATDVGRIEEPGISIDSIAHAKTVPSKCCY</sequence>
<dbReference type="CDD" id="cd00154">
    <property type="entry name" value="Rab"/>
    <property type="match status" value="1"/>
</dbReference>
<gene>
    <name evidence="4" type="primary">LOC108562593</name>
</gene>
<keyword evidence="3" id="KW-1185">Reference proteome</keyword>
<dbReference type="SUPFAM" id="SSF52540">
    <property type="entry name" value="P-loop containing nucleoside triphosphate hydrolases"/>
    <property type="match status" value="1"/>
</dbReference>
<evidence type="ECO:0000256" key="2">
    <source>
        <dbReference type="ARBA" id="ARBA00022741"/>
    </source>
</evidence>
<evidence type="ECO:0000313" key="3">
    <source>
        <dbReference type="Proteomes" id="UP000695000"/>
    </source>
</evidence>